<dbReference type="GO" id="GO:0007089">
    <property type="term" value="P:traversing start control point of mitotic cell cycle"/>
    <property type="evidence" value="ECO:0007669"/>
    <property type="project" value="EnsemblFungi"/>
</dbReference>
<dbReference type="AlphaFoldDB" id="A0A1G4K2G1"/>
<accession>A0A1G4K2G1</accession>
<dbReference type="STRING" id="1266660.A0A1G4K2G1"/>
<proteinExistence type="predicted"/>
<evidence type="ECO:0000259" key="2">
    <source>
        <dbReference type="Pfam" id="PF00149"/>
    </source>
</evidence>
<dbReference type="PANTHER" id="PTHR32440:SF0">
    <property type="entry name" value="PHOSPHATASE DCR2-RELATED"/>
    <property type="match status" value="1"/>
</dbReference>
<evidence type="ECO:0000256" key="1">
    <source>
        <dbReference type="SAM" id="Phobius"/>
    </source>
</evidence>
<organism evidence="3 4">
    <name type="scientific">Lachancea dasiensis</name>
    <dbReference type="NCBI Taxonomy" id="1072105"/>
    <lineage>
        <taxon>Eukaryota</taxon>
        <taxon>Fungi</taxon>
        <taxon>Dikarya</taxon>
        <taxon>Ascomycota</taxon>
        <taxon>Saccharomycotina</taxon>
        <taxon>Saccharomycetes</taxon>
        <taxon>Saccharomycetales</taxon>
        <taxon>Saccharomycetaceae</taxon>
        <taxon>Lachancea</taxon>
    </lineage>
</organism>
<dbReference type="Gene3D" id="3.60.21.10">
    <property type="match status" value="1"/>
</dbReference>
<feature type="domain" description="Calcineurin-like phosphoesterase" evidence="2">
    <location>
        <begin position="250"/>
        <end position="501"/>
    </location>
</feature>
<protein>
    <submittedName>
        <fullName evidence="3">LADA_0H08240g1_1</fullName>
    </submittedName>
</protein>
<dbReference type="EMBL" id="LT598461">
    <property type="protein sequence ID" value="SCU97780.1"/>
    <property type="molecule type" value="Genomic_DNA"/>
</dbReference>
<dbReference type="Pfam" id="PF00149">
    <property type="entry name" value="Metallophos"/>
    <property type="match status" value="1"/>
</dbReference>
<dbReference type="InterPro" id="IPR004843">
    <property type="entry name" value="Calcineurin-like_PHP"/>
</dbReference>
<keyword evidence="1" id="KW-0472">Membrane</keyword>
<dbReference type="GO" id="GO:0005737">
    <property type="term" value="C:cytoplasm"/>
    <property type="evidence" value="ECO:0007669"/>
    <property type="project" value="TreeGrafter"/>
</dbReference>
<keyword evidence="1" id="KW-0812">Transmembrane</keyword>
<dbReference type="Proteomes" id="UP000190274">
    <property type="component" value="Chromosome H"/>
</dbReference>
<dbReference type="CDD" id="cd07383">
    <property type="entry name" value="MPP_Dcr2"/>
    <property type="match status" value="1"/>
</dbReference>
<sequence length="582" mass="65936">MLGLPKRYIRTLVILLFFLFPVAIVRFWVHWYDLGVRSSIRIAIKEGGIKDQDNLKLLDVFKNKDLKQKYVTSVGISTCLYVGNFGEFCPSFLRHLMSHGPKLFAQSELHTVRKDLSRSRKLRLAGTAHYLTYETVEVSELITFLSHSQETVFAVDGFRPQAEQAATSNPEFVFSLQSLTSDSVAQSDFVSEIDVLFGSDSVEPRLDWHMSKKSPLAVGKEPKFITMRKPSSLVKTLTQHRLQANEENTFKIVQLADLHFSVGEGKCRDEFPETDNCRADPKTVSFIEKVLDSEKPQLVVFTGDQIMGDECYLDSATALLKAVNSVISRRIPYAMVWGNHDDEGSLDRWQLSQFVEGLPYSLFKTSERDTKDNSFGVGNYMHYVYDKNDNPASVLYFLDAHKYSPNPKAYPGYDWIKEEQWSFMQGFENTLESQEDSLSMAFFHIPLPEYVNFRSKNSPDYDNPMIGNLKEGVTAPRYNSNGIKILRQLGVKITSVGHDHCNDYCLLDDSQSPANEDKIWLCFGGAAGEGGYAGYGGTERRIRVYQLDFSERSIVTWKVLNSSPTSPFDVQVLVNDGVPRTG</sequence>
<dbReference type="SUPFAM" id="SSF56300">
    <property type="entry name" value="Metallo-dependent phosphatases"/>
    <property type="match status" value="1"/>
</dbReference>
<dbReference type="OrthoDB" id="783096at2759"/>
<feature type="transmembrane region" description="Helical" evidence="1">
    <location>
        <begin position="12"/>
        <end position="31"/>
    </location>
</feature>
<dbReference type="GO" id="GO:1900102">
    <property type="term" value="P:negative regulation of endoplasmic reticulum unfolded protein response"/>
    <property type="evidence" value="ECO:0007669"/>
    <property type="project" value="EnsemblFungi"/>
</dbReference>
<evidence type="ECO:0000313" key="3">
    <source>
        <dbReference type="EMBL" id="SCU97780.1"/>
    </source>
</evidence>
<dbReference type="PANTHER" id="PTHR32440">
    <property type="entry name" value="PHOSPHATASE DCR2-RELATED-RELATED"/>
    <property type="match status" value="1"/>
</dbReference>
<name>A0A1G4K2G1_9SACH</name>
<dbReference type="InterPro" id="IPR029052">
    <property type="entry name" value="Metallo-depent_PP-like"/>
</dbReference>
<reference evidence="3 4" key="1">
    <citation type="submission" date="2016-03" db="EMBL/GenBank/DDBJ databases">
        <authorList>
            <person name="Devillers H."/>
        </authorList>
    </citation>
    <scope>NUCLEOTIDE SEQUENCE [LARGE SCALE GENOMIC DNA]</scope>
    <source>
        <strain evidence="3">CBS 10888</strain>
    </source>
</reference>
<keyword evidence="1" id="KW-1133">Transmembrane helix</keyword>
<keyword evidence="4" id="KW-1185">Reference proteome</keyword>
<dbReference type="GO" id="GO:0004721">
    <property type="term" value="F:phosphoprotein phosphatase activity"/>
    <property type="evidence" value="ECO:0007669"/>
    <property type="project" value="EnsemblFungi"/>
</dbReference>
<evidence type="ECO:0000313" key="4">
    <source>
        <dbReference type="Proteomes" id="UP000190274"/>
    </source>
</evidence>
<gene>
    <name evidence="3" type="ORF">LADA_0H08240G</name>
</gene>